<organism evidence="4 5">
    <name type="scientific">Vitrella brassicaformis (strain CCMP3155)</name>
    <dbReference type="NCBI Taxonomy" id="1169540"/>
    <lineage>
        <taxon>Eukaryota</taxon>
        <taxon>Sar</taxon>
        <taxon>Alveolata</taxon>
        <taxon>Colpodellida</taxon>
        <taxon>Vitrellaceae</taxon>
        <taxon>Vitrella</taxon>
    </lineage>
</organism>
<dbReference type="Proteomes" id="UP000041254">
    <property type="component" value="Unassembled WGS sequence"/>
</dbReference>
<name>A0A0G4EV39_VITBC</name>
<accession>A0A0G4EV39</accession>
<protein>
    <recommendedName>
        <fullName evidence="6">Sphingomyelin synthase-like domain-containing protein</fullName>
    </recommendedName>
</protein>
<keyword evidence="2" id="KW-1133">Transmembrane helix</keyword>
<keyword evidence="3" id="KW-0732">Signal</keyword>
<evidence type="ECO:0000256" key="1">
    <source>
        <dbReference type="SAM" id="MobiDB-lite"/>
    </source>
</evidence>
<feature type="transmembrane region" description="Helical" evidence="2">
    <location>
        <begin position="348"/>
        <end position="369"/>
    </location>
</feature>
<feature type="compositionally biased region" description="Low complexity" evidence="1">
    <location>
        <begin position="62"/>
        <end position="74"/>
    </location>
</feature>
<keyword evidence="5" id="KW-1185">Reference proteome</keyword>
<feature type="chain" id="PRO_5005188342" description="Sphingomyelin synthase-like domain-containing protein" evidence="3">
    <location>
        <begin position="19"/>
        <end position="418"/>
    </location>
</feature>
<evidence type="ECO:0008006" key="6">
    <source>
        <dbReference type="Google" id="ProtNLM"/>
    </source>
</evidence>
<feature type="transmembrane region" description="Helical" evidence="2">
    <location>
        <begin position="381"/>
        <end position="402"/>
    </location>
</feature>
<feature type="region of interest" description="Disordered" evidence="1">
    <location>
        <begin position="21"/>
        <end position="74"/>
    </location>
</feature>
<dbReference type="VEuPathDB" id="CryptoDB:Vbra_13511"/>
<keyword evidence="2" id="KW-0472">Membrane</keyword>
<reference evidence="4 5" key="1">
    <citation type="submission" date="2014-11" db="EMBL/GenBank/DDBJ databases">
        <authorList>
            <person name="Zhu J."/>
            <person name="Qi W."/>
            <person name="Song R."/>
        </authorList>
    </citation>
    <scope>NUCLEOTIDE SEQUENCE [LARGE SCALE GENOMIC DNA]</scope>
</reference>
<dbReference type="InParanoid" id="A0A0G4EV39"/>
<proteinExistence type="predicted"/>
<feature type="transmembrane region" description="Helical" evidence="2">
    <location>
        <begin position="225"/>
        <end position="247"/>
    </location>
</feature>
<dbReference type="OMA" id="IPMANTR"/>
<sequence length="418" mass="45319">MLALLSSLIFCLLASAAAFEAPPSPSRRSRVPRLPLTEKKRPLPSSVSSPSVCRANGRQTVSPSSGSLHPASSPSPVVAPPVLISTSDVAPHAHVSLIEAEAHEEANRPPGYTVAAAAAVPVPPPPKRIPRSFWAEVKRRLWTRMDWLHIHAISGVAYIGLGGLWFLWEMVGPSLGLQQLVPPPSPYDLWQADALSVALLLVGVLNCVSCAPMSKHMSPAKSEGFEGLGVGMTLLGVWEALWVSGFYPPSLEWATDGIGAVFLFMILRGIYTAERALESDLAMISAKYALGRIRTPGAFAEARLESMVIHRIASYPNLLHTPILWNMLVGGREWLDRVLDTFPAESILLYHAAFGMALANAIVFLGATLQHRKLMTSRQWIALQLVVLAPFWSTVVDCLVYGPETVSVNPLDMYAGFI</sequence>
<dbReference type="OrthoDB" id="202590at2759"/>
<gene>
    <name evidence="4" type="ORF">Vbra_13511</name>
</gene>
<evidence type="ECO:0000313" key="5">
    <source>
        <dbReference type="Proteomes" id="UP000041254"/>
    </source>
</evidence>
<evidence type="ECO:0000256" key="2">
    <source>
        <dbReference type="SAM" id="Phobius"/>
    </source>
</evidence>
<feature type="transmembrane region" description="Helical" evidence="2">
    <location>
        <begin position="147"/>
        <end position="168"/>
    </location>
</feature>
<keyword evidence="2" id="KW-0812">Transmembrane</keyword>
<feature type="transmembrane region" description="Helical" evidence="2">
    <location>
        <begin position="194"/>
        <end position="213"/>
    </location>
</feature>
<feature type="signal peptide" evidence="3">
    <location>
        <begin position="1"/>
        <end position="18"/>
    </location>
</feature>
<evidence type="ECO:0000256" key="3">
    <source>
        <dbReference type="SAM" id="SignalP"/>
    </source>
</evidence>
<dbReference type="AlphaFoldDB" id="A0A0G4EV39"/>
<dbReference type="EMBL" id="CDMY01000320">
    <property type="protein sequence ID" value="CEM02202.1"/>
    <property type="molecule type" value="Genomic_DNA"/>
</dbReference>
<evidence type="ECO:0000313" key="4">
    <source>
        <dbReference type="EMBL" id="CEM02202.1"/>
    </source>
</evidence>